<dbReference type="AlphaFoldDB" id="A0A8J1UNL8"/>
<dbReference type="GO" id="GO:1902936">
    <property type="term" value="F:phosphatidylinositol bisphosphate binding"/>
    <property type="evidence" value="ECO:0007669"/>
    <property type="project" value="InterPro"/>
</dbReference>
<accession>A0A8J1UNL8</accession>
<sequence>MADKSYKFLLDLRQKPGNNACADCGESDPEWTSWNLGVFLCEGCAGVHRSLGAHISKVKSIRLDKWEEDQLRLMESEGNIKCQEKYEQQVPPSYRRPCSTDVQVLKEQWIRAKYERLEFTNPEKQTYLSGRKEGYMWKRGKDNNKFQSRRFVLSETENTLKYYNKEDAKTPKATLKIDQINVTFVPDKIGNLNGLQITYDNEGSTRNLFLYTEEGKDIVDWYNAIRSAKLNILRVAFPGTDDEELISNLTRDFLKEGWLYKTGPNKGDAFKKRWFTLDNRKLMYYPDPLDPFPKGEVFLGYKNKGNAVREGVPPGFKTQGYPFTIKTPERNFVLSAEYEDEQSQWMEILKFVIEKPLTPQDSSTGGWTAGLHSK</sequence>
<dbReference type="OrthoDB" id="10266696at2759"/>
<evidence type="ECO:0000256" key="3">
    <source>
        <dbReference type="ARBA" id="ARBA00022490"/>
    </source>
</evidence>
<dbReference type="InterPro" id="IPR052589">
    <property type="entry name" value="Arf-GAP_dual-PH_domain"/>
</dbReference>
<proteinExistence type="predicted"/>
<organism evidence="8 9">
    <name type="scientific">Owenia fusiformis</name>
    <name type="common">Polychaete worm</name>
    <dbReference type="NCBI Taxonomy" id="6347"/>
    <lineage>
        <taxon>Eukaryota</taxon>
        <taxon>Metazoa</taxon>
        <taxon>Spiralia</taxon>
        <taxon>Lophotrochozoa</taxon>
        <taxon>Annelida</taxon>
        <taxon>Polychaeta</taxon>
        <taxon>Sedentaria</taxon>
        <taxon>Canalipalpata</taxon>
        <taxon>Sabellida</taxon>
        <taxon>Oweniida</taxon>
        <taxon>Oweniidae</taxon>
        <taxon>Owenia</taxon>
    </lineage>
</organism>
<keyword evidence="3" id="KW-0963">Cytoplasm</keyword>
<gene>
    <name evidence="8" type="ORF">OFUS_LOCUS18970</name>
</gene>
<dbReference type="InterPro" id="IPR037278">
    <property type="entry name" value="ARFGAP/RecO"/>
</dbReference>
<dbReference type="PROSITE" id="PS50003">
    <property type="entry name" value="PH_DOMAIN"/>
    <property type="match status" value="2"/>
</dbReference>
<dbReference type="GO" id="GO:0008270">
    <property type="term" value="F:zinc ion binding"/>
    <property type="evidence" value="ECO:0007669"/>
    <property type="project" value="UniProtKB-KW"/>
</dbReference>
<dbReference type="Pfam" id="PF00169">
    <property type="entry name" value="PH"/>
    <property type="match status" value="2"/>
</dbReference>
<keyword evidence="4" id="KW-0479">Metal-binding</keyword>
<evidence type="ECO:0000256" key="1">
    <source>
        <dbReference type="ARBA" id="ARBA00004496"/>
    </source>
</evidence>
<keyword evidence="7" id="KW-0862">Zinc</keyword>
<dbReference type="EMBL" id="CAIIXF020000009">
    <property type="protein sequence ID" value="CAH1794232.1"/>
    <property type="molecule type" value="Genomic_DNA"/>
</dbReference>
<dbReference type="PANTHER" id="PTHR46021:SF2">
    <property type="entry name" value="ARF-GAP WITH DUAL PH DOMAIN-CONTAINING PROTEIN 1"/>
    <property type="match status" value="1"/>
</dbReference>
<name>A0A8J1UNL8_OWEFU</name>
<reference evidence="8" key="1">
    <citation type="submission" date="2022-03" db="EMBL/GenBank/DDBJ databases">
        <authorList>
            <person name="Martin C."/>
        </authorList>
    </citation>
    <scope>NUCLEOTIDE SEQUENCE</scope>
</reference>
<dbReference type="SUPFAM" id="SSF50729">
    <property type="entry name" value="PH domain-like"/>
    <property type="match status" value="2"/>
</dbReference>
<dbReference type="InterPro" id="IPR011993">
    <property type="entry name" value="PH-like_dom_sf"/>
</dbReference>
<evidence type="ECO:0000256" key="5">
    <source>
        <dbReference type="ARBA" id="ARBA00022737"/>
    </source>
</evidence>
<comment type="caution">
    <text evidence="8">The sequence shown here is derived from an EMBL/GenBank/DDBJ whole genome shotgun (WGS) entry which is preliminary data.</text>
</comment>
<dbReference type="SMART" id="SM00233">
    <property type="entry name" value="PH"/>
    <property type="match status" value="2"/>
</dbReference>
<dbReference type="GO" id="GO:0005886">
    <property type="term" value="C:plasma membrane"/>
    <property type="evidence" value="ECO:0007669"/>
    <property type="project" value="TreeGrafter"/>
</dbReference>
<dbReference type="GO" id="GO:0005096">
    <property type="term" value="F:GTPase activator activity"/>
    <property type="evidence" value="ECO:0007669"/>
    <property type="project" value="UniProtKB-KW"/>
</dbReference>
<dbReference type="Gene3D" id="1.10.220.150">
    <property type="entry name" value="Arf GTPase activating protein"/>
    <property type="match status" value="1"/>
</dbReference>
<dbReference type="FunFam" id="1.10.220.150:FF:000011">
    <property type="entry name" value="Arf-GAP with dual PH domain-containing protein 1"/>
    <property type="match status" value="1"/>
</dbReference>
<keyword evidence="9" id="KW-1185">Reference proteome</keyword>
<evidence type="ECO:0000256" key="7">
    <source>
        <dbReference type="ARBA" id="ARBA00022833"/>
    </source>
</evidence>
<dbReference type="GO" id="GO:0005547">
    <property type="term" value="F:phosphatidylinositol-3,4,5-trisphosphate binding"/>
    <property type="evidence" value="ECO:0007669"/>
    <property type="project" value="TreeGrafter"/>
</dbReference>
<dbReference type="PRINTS" id="PR00405">
    <property type="entry name" value="REVINTRACTNG"/>
</dbReference>
<dbReference type="CDD" id="cd13252">
    <property type="entry name" value="PH1_ADAP"/>
    <property type="match status" value="1"/>
</dbReference>
<dbReference type="InterPro" id="IPR001164">
    <property type="entry name" value="ArfGAP_dom"/>
</dbReference>
<evidence type="ECO:0000313" key="9">
    <source>
        <dbReference type="Proteomes" id="UP000749559"/>
    </source>
</evidence>
<keyword evidence="2" id="KW-0343">GTPase activation</keyword>
<dbReference type="FunFam" id="2.30.29.30:FF:000080">
    <property type="entry name" value="Arf-GAP with dual PH domain-containing protein 1"/>
    <property type="match status" value="1"/>
</dbReference>
<dbReference type="Gene3D" id="2.30.29.30">
    <property type="entry name" value="Pleckstrin-homology domain (PH domain)/Phosphotyrosine-binding domain (PTB)"/>
    <property type="match status" value="2"/>
</dbReference>
<dbReference type="InterPro" id="IPR038508">
    <property type="entry name" value="ArfGAP_dom_sf"/>
</dbReference>
<evidence type="ECO:0000256" key="4">
    <source>
        <dbReference type="ARBA" id="ARBA00022723"/>
    </source>
</evidence>
<dbReference type="CDD" id="cd01251">
    <property type="entry name" value="PH2_ADAP"/>
    <property type="match status" value="1"/>
</dbReference>
<dbReference type="SUPFAM" id="SSF57863">
    <property type="entry name" value="ArfGap/RecO-like zinc finger"/>
    <property type="match status" value="1"/>
</dbReference>
<dbReference type="PROSITE" id="PS50115">
    <property type="entry name" value="ARFGAP"/>
    <property type="match status" value="1"/>
</dbReference>
<dbReference type="Proteomes" id="UP000749559">
    <property type="component" value="Unassembled WGS sequence"/>
</dbReference>
<protein>
    <submittedName>
        <fullName evidence="8">Uncharacterized protein</fullName>
    </submittedName>
</protein>
<evidence type="ECO:0000256" key="6">
    <source>
        <dbReference type="ARBA" id="ARBA00022771"/>
    </source>
</evidence>
<comment type="subcellular location">
    <subcellularLocation>
        <location evidence="1">Cytoplasm</location>
    </subcellularLocation>
</comment>
<evidence type="ECO:0000256" key="2">
    <source>
        <dbReference type="ARBA" id="ARBA00022468"/>
    </source>
</evidence>
<dbReference type="CDD" id="cd08832">
    <property type="entry name" value="ArfGap_ADAP"/>
    <property type="match status" value="1"/>
</dbReference>
<keyword evidence="6" id="KW-0863">Zinc-finger</keyword>
<dbReference type="SMART" id="SM00105">
    <property type="entry name" value="ArfGap"/>
    <property type="match status" value="1"/>
</dbReference>
<dbReference type="Pfam" id="PF01412">
    <property type="entry name" value="ArfGap"/>
    <property type="match status" value="1"/>
</dbReference>
<dbReference type="InterPro" id="IPR037851">
    <property type="entry name" value="PH2_ADAP"/>
</dbReference>
<keyword evidence="5" id="KW-0677">Repeat</keyword>
<dbReference type="FunFam" id="2.30.29.30:FF:000099">
    <property type="entry name" value="Arf-GAP with dual PH domain-containing protein 1"/>
    <property type="match status" value="1"/>
</dbReference>
<evidence type="ECO:0000313" key="8">
    <source>
        <dbReference type="EMBL" id="CAH1794232.1"/>
    </source>
</evidence>
<dbReference type="PANTHER" id="PTHR46021">
    <property type="entry name" value="ARF-GAP WITH DUAL PH DOMAIN-CONTAINING PROTEIN 1-LIKE PROTEIN"/>
    <property type="match status" value="1"/>
</dbReference>
<dbReference type="InterPro" id="IPR001849">
    <property type="entry name" value="PH_domain"/>
</dbReference>
<dbReference type="GO" id="GO:0005737">
    <property type="term" value="C:cytoplasm"/>
    <property type="evidence" value="ECO:0007669"/>
    <property type="project" value="UniProtKB-SubCell"/>
</dbReference>
<dbReference type="InterPro" id="IPR037849">
    <property type="entry name" value="PH1_ADAP"/>
</dbReference>